<evidence type="ECO:0000313" key="2">
    <source>
        <dbReference type="EMBL" id="KAK1685957.1"/>
    </source>
</evidence>
<dbReference type="Proteomes" id="UP001231189">
    <property type="component" value="Unassembled WGS sequence"/>
</dbReference>
<feature type="region of interest" description="Disordered" evidence="1">
    <location>
        <begin position="25"/>
        <end position="50"/>
    </location>
</feature>
<protein>
    <submittedName>
        <fullName evidence="2">Uncharacterized protein</fullName>
    </submittedName>
</protein>
<proteinExistence type="predicted"/>
<dbReference type="AlphaFoldDB" id="A0AAD8TQI7"/>
<sequence length="66" mass="6944">MVVGGMTVAEAEMVAAEVMAVVGAGEVTEEEEEEAAKDQARKAAGQQPNRVLAMAASHKKYTNRVP</sequence>
<evidence type="ECO:0000313" key="3">
    <source>
        <dbReference type="Proteomes" id="UP001231189"/>
    </source>
</evidence>
<reference evidence="2" key="1">
    <citation type="submission" date="2023-07" db="EMBL/GenBank/DDBJ databases">
        <title>A chromosome-level genome assembly of Lolium multiflorum.</title>
        <authorList>
            <person name="Chen Y."/>
            <person name="Copetti D."/>
            <person name="Kolliker R."/>
            <person name="Studer B."/>
        </authorList>
    </citation>
    <scope>NUCLEOTIDE SEQUENCE</scope>
    <source>
        <strain evidence="2">02402/16</strain>
        <tissue evidence="2">Leaf</tissue>
    </source>
</reference>
<keyword evidence="3" id="KW-1185">Reference proteome</keyword>
<evidence type="ECO:0000256" key="1">
    <source>
        <dbReference type="SAM" id="MobiDB-lite"/>
    </source>
</evidence>
<name>A0AAD8TQI7_LOLMU</name>
<organism evidence="2 3">
    <name type="scientific">Lolium multiflorum</name>
    <name type="common">Italian ryegrass</name>
    <name type="synonym">Lolium perenne subsp. multiflorum</name>
    <dbReference type="NCBI Taxonomy" id="4521"/>
    <lineage>
        <taxon>Eukaryota</taxon>
        <taxon>Viridiplantae</taxon>
        <taxon>Streptophyta</taxon>
        <taxon>Embryophyta</taxon>
        <taxon>Tracheophyta</taxon>
        <taxon>Spermatophyta</taxon>
        <taxon>Magnoliopsida</taxon>
        <taxon>Liliopsida</taxon>
        <taxon>Poales</taxon>
        <taxon>Poaceae</taxon>
        <taxon>BOP clade</taxon>
        <taxon>Pooideae</taxon>
        <taxon>Poodae</taxon>
        <taxon>Poeae</taxon>
        <taxon>Poeae Chloroplast Group 2 (Poeae type)</taxon>
        <taxon>Loliodinae</taxon>
        <taxon>Loliinae</taxon>
        <taxon>Lolium</taxon>
    </lineage>
</organism>
<comment type="caution">
    <text evidence="2">The sequence shown here is derived from an EMBL/GenBank/DDBJ whole genome shotgun (WGS) entry which is preliminary data.</text>
</comment>
<dbReference type="EMBL" id="JAUUTY010000002">
    <property type="protein sequence ID" value="KAK1685957.1"/>
    <property type="molecule type" value="Genomic_DNA"/>
</dbReference>
<accession>A0AAD8TQI7</accession>
<gene>
    <name evidence="2" type="ORF">QYE76_046805</name>
</gene>